<dbReference type="OrthoDB" id="1954703at2"/>
<dbReference type="AlphaFoldDB" id="G7W8M2"/>
<reference evidence="3" key="1">
    <citation type="submission" date="2011-11" db="EMBL/GenBank/DDBJ databases">
        <title>Complete sequence of Desulfosporosinus orientis DSM 765.</title>
        <authorList>
            <person name="Lucas S."/>
            <person name="Han J."/>
            <person name="Lapidus A."/>
            <person name="Cheng J.-F."/>
            <person name="Goodwin L."/>
            <person name="Pitluck S."/>
            <person name="Peters L."/>
            <person name="Ovchinnikova G."/>
            <person name="Teshima H."/>
            <person name="Detter J.C."/>
            <person name="Han C."/>
            <person name="Tapia R."/>
            <person name="Land M."/>
            <person name="Hauser L."/>
            <person name="Kyrpides N."/>
            <person name="Ivanova N."/>
            <person name="Pagani I."/>
            <person name="Pester M."/>
            <person name="Spring S."/>
            <person name="Ollivier B."/>
            <person name="Rattei T."/>
            <person name="Klenk H.-P."/>
            <person name="Wagner M."/>
            <person name="Loy A."/>
            <person name="Woyke T."/>
        </authorList>
    </citation>
    <scope>NUCLEOTIDE SEQUENCE [LARGE SCALE GENOMIC DNA]</scope>
    <source>
        <strain evidence="3">ATCC 19365 / DSM 765 / NCIMB 8382 / VKM B-1628</strain>
    </source>
</reference>
<dbReference type="Proteomes" id="UP000006346">
    <property type="component" value="Chromosome"/>
</dbReference>
<proteinExistence type="predicted"/>
<name>G7W8M2_DESOD</name>
<organism evidence="2 3">
    <name type="scientific">Desulfosporosinus orientis (strain ATCC 19365 / DSM 765 / NCIMB 8382 / VKM B-1628 / Singapore I)</name>
    <name type="common">Desulfotomaculum orientis</name>
    <dbReference type="NCBI Taxonomy" id="768706"/>
    <lineage>
        <taxon>Bacteria</taxon>
        <taxon>Bacillati</taxon>
        <taxon>Bacillota</taxon>
        <taxon>Clostridia</taxon>
        <taxon>Eubacteriales</taxon>
        <taxon>Desulfitobacteriaceae</taxon>
        <taxon>Desulfosporosinus</taxon>
    </lineage>
</organism>
<dbReference type="RefSeq" id="WP_014184266.1">
    <property type="nucleotide sequence ID" value="NC_016584.1"/>
</dbReference>
<keyword evidence="3" id="KW-1185">Reference proteome</keyword>
<dbReference type="Pfam" id="PF07872">
    <property type="entry name" value="DUF1659"/>
    <property type="match status" value="1"/>
</dbReference>
<dbReference type="HOGENOM" id="CLU_196603_0_0_9"/>
<dbReference type="EMBL" id="CP003108">
    <property type="protein sequence ID" value="AET67449.1"/>
    <property type="molecule type" value="Genomic_DNA"/>
</dbReference>
<evidence type="ECO:0000259" key="1">
    <source>
        <dbReference type="Pfam" id="PF07872"/>
    </source>
</evidence>
<dbReference type="InterPro" id="IPR012454">
    <property type="entry name" value="DUF1659"/>
</dbReference>
<accession>G7W8M2</accession>
<dbReference type="STRING" id="768706.Desor_1813"/>
<gene>
    <name evidence="2" type="ordered locus">Desor_1813</name>
</gene>
<feature type="domain" description="DUF1659" evidence="1">
    <location>
        <begin position="8"/>
        <end position="72"/>
    </location>
</feature>
<sequence>MPIISSGVETEMVVRYQTGTTADGSPVFRQKTFSGLKMDVSDEDLYQAAATLFALLEYPLVSVTRNNRFDLAEE</sequence>
<evidence type="ECO:0000313" key="3">
    <source>
        <dbReference type="Proteomes" id="UP000006346"/>
    </source>
</evidence>
<dbReference type="PATRIC" id="fig|768706.3.peg.1827"/>
<dbReference type="eggNOG" id="ENOG5033AHG">
    <property type="taxonomic scope" value="Bacteria"/>
</dbReference>
<protein>
    <recommendedName>
        <fullName evidence="1">DUF1659 domain-containing protein</fullName>
    </recommendedName>
</protein>
<evidence type="ECO:0000313" key="2">
    <source>
        <dbReference type="EMBL" id="AET67449.1"/>
    </source>
</evidence>
<reference evidence="2 3" key="2">
    <citation type="journal article" date="2012" name="J. Bacteriol.">
        <title>Complete genome sequences of Desulfosporosinus orientis DSM765T, Desulfosporosinus youngiae DSM17734T, Desulfosporosinus meridiei DSM13257T, and Desulfosporosinus acidiphilus DSM22704T.</title>
        <authorList>
            <person name="Pester M."/>
            <person name="Brambilla E."/>
            <person name="Alazard D."/>
            <person name="Rattei T."/>
            <person name="Weinmaier T."/>
            <person name="Han J."/>
            <person name="Lucas S."/>
            <person name="Lapidus A."/>
            <person name="Cheng J.F."/>
            <person name="Goodwin L."/>
            <person name="Pitluck S."/>
            <person name="Peters L."/>
            <person name="Ovchinnikova G."/>
            <person name="Teshima H."/>
            <person name="Detter J.C."/>
            <person name="Han C.S."/>
            <person name="Tapia R."/>
            <person name="Land M.L."/>
            <person name="Hauser L."/>
            <person name="Kyrpides N.C."/>
            <person name="Ivanova N.N."/>
            <person name="Pagani I."/>
            <person name="Huntmann M."/>
            <person name="Wei C.L."/>
            <person name="Davenport K.W."/>
            <person name="Daligault H."/>
            <person name="Chain P.S."/>
            <person name="Chen A."/>
            <person name="Mavromatis K."/>
            <person name="Markowitz V."/>
            <person name="Szeto E."/>
            <person name="Mikhailova N."/>
            <person name="Pati A."/>
            <person name="Wagner M."/>
            <person name="Woyke T."/>
            <person name="Ollivier B."/>
            <person name="Klenk H.P."/>
            <person name="Spring S."/>
            <person name="Loy A."/>
        </authorList>
    </citation>
    <scope>NUCLEOTIDE SEQUENCE [LARGE SCALE GENOMIC DNA]</scope>
    <source>
        <strain evidence="3">ATCC 19365 / DSM 765 / NCIMB 8382 / VKM B-1628</strain>
    </source>
</reference>
<dbReference type="KEGG" id="dor:Desor_1813"/>